<dbReference type="EMBL" id="BMKK01000001">
    <property type="protein sequence ID" value="GGD40029.1"/>
    <property type="molecule type" value="Genomic_DNA"/>
</dbReference>
<comment type="caution">
    <text evidence="1">The sequence shown here is derived from an EMBL/GenBank/DDBJ whole genome shotgun (WGS) entry which is preliminary data.</text>
</comment>
<dbReference type="Pfam" id="PF14054">
    <property type="entry name" value="DUF4249"/>
    <property type="match status" value="1"/>
</dbReference>
<organism evidence="1 2">
    <name type="scientific">Emticicia aquatilis</name>
    <dbReference type="NCBI Taxonomy" id="1537369"/>
    <lineage>
        <taxon>Bacteria</taxon>
        <taxon>Pseudomonadati</taxon>
        <taxon>Bacteroidota</taxon>
        <taxon>Cytophagia</taxon>
        <taxon>Cytophagales</taxon>
        <taxon>Leadbetterellaceae</taxon>
        <taxon>Emticicia</taxon>
    </lineage>
</organism>
<gene>
    <name evidence="1" type="ORF">GCM10011514_00120</name>
</gene>
<dbReference type="PROSITE" id="PS51257">
    <property type="entry name" value="PROKAR_LIPOPROTEIN"/>
    <property type="match status" value="1"/>
</dbReference>
<dbReference type="RefSeq" id="WP_188763397.1">
    <property type="nucleotide sequence ID" value="NZ_BMKK01000001.1"/>
</dbReference>
<reference evidence="1" key="2">
    <citation type="submission" date="2020-09" db="EMBL/GenBank/DDBJ databases">
        <authorList>
            <person name="Sun Q."/>
            <person name="Zhou Y."/>
        </authorList>
    </citation>
    <scope>NUCLEOTIDE SEQUENCE</scope>
    <source>
        <strain evidence="1">CGMCC 1.15958</strain>
    </source>
</reference>
<reference evidence="1" key="1">
    <citation type="journal article" date="2014" name="Int. J. Syst. Evol. Microbiol.">
        <title>Complete genome sequence of Corynebacterium casei LMG S-19264T (=DSM 44701T), isolated from a smear-ripened cheese.</title>
        <authorList>
            <consortium name="US DOE Joint Genome Institute (JGI-PGF)"/>
            <person name="Walter F."/>
            <person name="Albersmeier A."/>
            <person name="Kalinowski J."/>
            <person name="Ruckert C."/>
        </authorList>
    </citation>
    <scope>NUCLEOTIDE SEQUENCE</scope>
    <source>
        <strain evidence="1">CGMCC 1.15958</strain>
    </source>
</reference>
<evidence type="ECO:0000313" key="1">
    <source>
        <dbReference type="EMBL" id="GGD40029.1"/>
    </source>
</evidence>
<dbReference type="InterPro" id="IPR025345">
    <property type="entry name" value="DUF4249"/>
</dbReference>
<evidence type="ECO:0008006" key="3">
    <source>
        <dbReference type="Google" id="ProtNLM"/>
    </source>
</evidence>
<accession>A0A917DIA6</accession>
<dbReference type="Proteomes" id="UP000609064">
    <property type="component" value="Unassembled WGS sequence"/>
</dbReference>
<name>A0A917DIA6_9BACT</name>
<evidence type="ECO:0000313" key="2">
    <source>
        <dbReference type="Proteomes" id="UP000609064"/>
    </source>
</evidence>
<sequence length="353" mass="39875">MKFFIQLFIAFFCVLLIACVDEFDPKLVGGTPSIVFEGTLTDQPGPHYFVLSFSAGYNSKESVFDKYVNAAKVWITDAKGLRTDLNDLNRGQFSTPDGFRGQVGNTYTLHVRTSDGVEYASNAEPMRASPAIDKVYTEFKLTTTPRPQYRGMFNVYVDVKDPATEGDYYRWTWKNYQKAGFCEVYTVPRTDPPVRYLRKCCEDCWNITQCLGCVNVASDKLVNGRTLAKQNIGQIPYDDTTPYYMLIEQMSLSKEAYLFWSNVKAQASNSGGIFDTAPAMIKGNIKNLTDVTKPMLGYFQVSAVTQKAVFIQRNNLGVPPYSIGLIVYPFDIECAVCKESPYRTAKRPLDWKD</sequence>
<keyword evidence="2" id="KW-1185">Reference proteome</keyword>
<proteinExistence type="predicted"/>
<dbReference type="AlphaFoldDB" id="A0A917DIA6"/>
<protein>
    <recommendedName>
        <fullName evidence="3">DUF4249 domain-containing protein</fullName>
    </recommendedName>
</protein>